<dbReference type="SUPFAM" id="SSF47090">
    <property type="entry name" value="PGBD-like"/>
    <property type="match status" value="1"/>
</dbReference>
<sequence length="498" mass="55372">MLNRLEFCQNKNYILTRGGHADKYNQSPLGLEQEAKMPLSYLCVSQWDLSKGGLEVNLTESQVPACNKDTTPPFSEFHFRGRSGPVSIPLAAEKRQTFGWPVTGVGTPLTSFTQCESQERKWWITTGRAAPDKVECVSRIQRKTLTASDIPYHGDEGAVRAEPSSKGWDHELLVLYQDKVETSSAYPERTPRHANGLNHPKIKIGISGSHCVQSKQGSQPEHTSHINPSCVIAWCCGCVRIYLSQFGYLPPTVRNRGTIMSEDTMKKAVAEFQAFAGLNITGLVFCSEGHWFSWESDKAVNSRCKFPDSIPPETTRISGPRTPDLYSNLDLPVIGSLVHSDNSASDHAATERMANRPQCTQSLLNPRPLRLTTRSTSHYTDPVAIRLGCNKERTKTRGGLPPKQEGERDWRDGIPPAGHCFADGTNLWDTGLIMRDYNAGRTATKLDLDSPPPYRDRERLQFEMIVPLSDVTQLPLLLASVNASSFVWKPMGHSVYSA</sequence>
<evidence type="ECO:0000256" key="1">
    <source>
        <dbReference type="SAM" id="MobiDB-lite"/>
    </source>
</evidence>
<dbReference type="EMBL" id="OE842456">
    <property type="protein sequence ID" value="CAD7600101.1"/>
    <property type="molecule type" value="Genomic_DNA"/>
</dbReference>
<reference evidence="2" key="1">
    <citation type="submission" date="2020-11" db="EMBL/GenBank/DDBJ databases">
        <authorList>
            <person name="Tran Van P."/>
        </authorList>
    </citation>
    <scope>NUCLEOTIDE SEQUENCE</scope>
</reference>
<name>A0A7R9PP98_TIMGE</name>
<feature type="region of interest" description="Disordered" evidence="1">
    <location>
        <begin position="393"/>
        <end position="415"/>
    </location>
</feature>
<evidence type="ECO:0000313" key="2">
    <source>
        <dbReference type="EMBL" id="CAD7600101.1"/>
    </source>
</evidence>
<gene>
    <name evidence="2" type="ORF">TGEB3V08_LOCUS7545</name>
</gene>
<dbReference type="Gene3D" id="1.10.101.10">
    <property type="entry name" value="PGBD-like superfamily/PGBD"/>
    <property type="match status" value="1"/>
</dbReference>
<protein>
    <submittedName>
        <fullName evidence="2">Uncharacterized protein</fullName>
    </submittedName>
</protein>
<accession>A0A7R9PP98</accession>
<dbReference type="AlphaFoldDB" id="A0A7R9PP98"/>
<dbReference type="InterPro" id="IPR036365">
    <property type="entry name" value="PGBD-like_sf"/>
</dbReference>
<dbReference type="InterPro" id="IPR036366">
    <property type="entry name" value="PGBDSf"/>
</dbReference>
<proteinExistence type="predicted"/>
<organism evidence="2">
    <name type="scientific">Timema genevievae</name>
    <name type="common">Walking stick</name>
    <dbReference type="NCBI Taxonomy" id="629358"/>
    <lineage>
        <taxon>Eukaryota</taxon>
        <taxon>Metazoa</taxon>
        <taxon>Ecdysozoa</taxon>
        <taxon>Arthropoda</taxon>
        <taxon>Hexapoda</taxon>
        <taxon>Insecta</taxon>
        <taxon>Pterygota</taxon>
        <taxon>Neoptera</taxon>
        <taxon>Polyneoptera</taxon>
        <taxon>Phasmatodea</taxon>
        <taxon>Timematodea</taxon>
        <taxon>Timematoidea</taxon>
        <taxon>Timematidae</taxon>
        <taxon>Timema</taxon>
    </lineage>
</organism>